<gene>
    <name evidence="2" type="ORF">H8E23_15960</name>
</gene>
<accession>A0A8J6NZ60</accession>
<evidence type="ECO:0000259" key="1">
    <source>
        <dbReference type="Pfam" id="PF13271"/>
    </source>
</evidence>
<name>A0A8J6NZ60_9BACT</name>
<dbReference type="EMBL" id="JACNJH010000230">
    <property type="protein sequence ID" value="MBC8362881.1"/>
    <property type="molecule type" value="Genomic_DNA"/>
</dbReference>
<evidence type="ECO:0000313" key="3">
    <source>
        <dbReference type="Proteomes" id="UP000603434"/>
    </source>
</evidence>
<organism evidence="2 3">
    <name type="scientific">Candidatus Desulfatibia profunda</name>
    <dbReference type="NCBI Taxonomy" id="2841695"/>
    <lineage>
        <taxon>Bacteria</taxon>
        <taxon>Pseudomonadati</taxon>
        <taxon>Thermodesulfobacteriota</taxon>
        <taxon>Desulfobacteria</taxon>
        <taxon>Desulfobacterales</taxon>
        <taxon>Desulfobacterales incertae sedis</taxon>
        <taxon>Candidatus Desulfatibia</taxon>
    </lineage>
</organism>
<dbReference type="InterPro" id="IPR025139">
    <property type="entry name" value="DUF4062"/>
</dbReference>
<proteinExistence type="predicted"/>
<feature type="domain" description="DUF4062" evidence="1">
    <location>
        <begin position="1"/>
        <end position="85"/>
    </location>
</feature>
<dbReference type="Proteomes" id="UP000603434">
    <property type="component" value="Unassembled WGS sequence"/>
</dbReference>
<comment type="caution">
    <text evidence="2">The sequence shown here is derived from an EMBL/GenBank/DDBJ whole genome shotgun (WGS) entry which is preliminary data.</text>
</comment>
<sequence>MVSSTVYGIEELLERVYAILTSFGYEVWMSHKGTLPVLPDKTAFENCFQAVEACDLFLAIITTHYGSGKEDKGALSITHQELLKAIEQNKPRWILAHDQVVFARTLLINLEYDTAKKRSKLSLKKNPVIDDLRVIDMYEAAIRHDIQIKDRKGNWVQKFVTSEDAQLFASSQFYRYQEVEHFLQEQLKDYAAVSKQMAKGVKS</sequence>
<protein>
    <submittedName>
        <fullName evidence="2">DUF4062 domain-containing protein</fullName>
    </submittedName>
</protein>
<reference evidence="2 3" key="1">
    <citation type="submission" date="2020-08" db="EMBL/GenBank/DDBJ databases">
        <title>Bridging the membrane lipid divide: bacteria of the FCB group superphylum have the potential to synthesize archaeal ether lipids.</title>
        <authorList>
            <person name="Villanueva L."/>
            <person name="Von Meijenfeldt F.A.B."/>
            <person name="Westbye A.B."/>
            <person name="Yadav S."/>
            <person name="Hopmans E.C."/>
            <person name="Dutilh B.E."/>
            <person name="Sinninghe Damste J.S."/>
        </authorList>
    </citation>
    <scope>NUCLEOTIDE SEQUENCE [LARGE SCALE GENOMIC DNA]</scope>
    <source>
        <strain evidence="2">NIOZ-UU30</strain>
    </source>
</reference>
<evidence type="ECO:0000313" key="2">
    <source>
        <dbReference type="EMBL" id="MBC8362881.1"/>
    </source>
</evidence>
<dbReference type="Gene3D" id="3.40.50.450">
    <property type="match status" value="1"/>
</dbReference>
<dbReference type="AlphaFoldDB" id="A0A8J6NZ60"/>
<dbReference type="SUPFAM" id="SSF52309">
    <property type="entry name" value="N-(deoxy)ribosyltransferase-like"/>
    <property type="match status" value="1"/>
</dbReference>
<dbReference type="Pfam" id="PF13271">
    <property type="entry name" value="DUF4062"/>
    <property type="match status" value="1"/>
</dbReference>